<evidence type="ECO:0000259" key="3">
    <source>
        <dbReference type="Pfam" id="PF07727"/>
    </source>
</evidence>
<evidence type="ECO:0000256" key="1">
    <source>
        <dbReference type="SAM" id="Coils"/>
    </source>
</evidence>
<dbReference type="Pfam" id="PF14223">
    <property type="entry name" value="Retrotran_gag_2"/>
    <property type="match status" value="1"/>
</dbReference>
<dbReference type="Pfam" id="PF07727">
    <property type="entry name" value="RVT_2"/>
    <property type="match status" value="1"/>
</dbReference>
<feature type="transmembrane region" description="Helical" evidence="2">
    <location>
        <begin position="1050"/>
        <end position="1073"/>
    </location>
</feature>
<organism evidence="4">
    <name type="scientific">Tanacetum cinerariifolium</name>
    <name type="common">Dalmatian daisy</name>
    <name type="synonym">Chrysanthemum cinerariifolium</name>
    <dbReference type="NCBI Taxonomy" id="118510"/>
    <lineage>
        <taxon>Eukaryota</taxon>
        <taxon>Viridiplantae</taxon>
        <taxon>Streptophyta</taxon>
        <taxon>Embryophyta</taxon>
        <taxon>Tracheophyta</taxon>
        <taxon>Spermatophyta</taxon>
        <taxon>Magnoliopsida</taxon>
        <taxon>eudicotyledons</taxon>
        <taxon>Gunneridae</taxon>
        <taxon>Pentapetalae</taxon>
        <taxon>asterids</taxon>
        <taxon>campanulids</taxon>
        <taxon>Asterales</taxon>
        <taxon>Asteraceae</taxon>
        <taxon>Asteroideae</taxon>
        <taxon>Anthemideae</taxon>
        <taxon>Anthemidinae</taxon>
        <taxon>Tanacetum</taxon>
    </lineage>
</organism>
<comment type="caution">
    <text evidence="4">The sequence shown here is derived from an EMBL/GenBank/DDBJ whole genome shotgun (WGS) entry which is preliminary data.</text>
</comment>
<accession>A0A6L2NJK6</accession>
<sequence length="1300" mass="148251">MISKEDSGSNIDLEEIQEYVDEEPIVNTDTQQEMVTPIKLEDISLPIRLTSDKVNKPPRFYYGFHIEEDKISDSTLSELDEPTNYKEAMASLKIFKKKTYMDRKVHKYKARLVAKGYTQTYGIDYEETFSLVAKIKSIRIMLTIAVEFHDYEIWQMDLKTVFLNEKLTEDVFMAQPEGFENANISTVLVFELNRESSLALLHLWSLKLAGTDTISESEYIRAYEASKEAIWMKIFIGDLGAVPTVQDPIEIFFDNESANPLPEYLVYSNILSHSAIRSILNMEDIHVTWAHLEKKRTRLQTYTKSLGRKSFQCMGIMYVFPRRSPGLIAMASEKHWTVSGFETKILSVLLKITPNLATKAIGTPLNSPKGTMWYLFDPTPSGRTAKLRNDILTFQQHQGESLSEAWTCFNDLLLKSLIMVSIFGFKSKYFTTISILLQGEPSINRLVASFMTEMPKTWALLEDLILYDNESWNDPRDFAKSVKAISLPQDVPGSSSCSQQAFVDYTSLRTDEARGFKNPAFVSIAADMSRETQVCRKDTSALAPLAPDSFLCVINNGLQSRHKIKKMVRCTCGLEAVIRTSWSNRNLCHRFYGCRTLSPACVDFFRWYDPPMCRRDVFLLEVLSRTSEETYEPTLAEEKLDKRNEMKARGTLLMALPNKDQHKFHSYQDAKLLMEAIEKMYGGNKESKKVQRTLLKQQYENFSASSLETLDQTFDRLEKLISQLEIQGESSKESRQLEGLIRAIKLRKRFLQTMHSWHLPLQGLLQVLSLSDVKIVKTIDVNHKGVFSTEEPKLVIKNNFSPPIIEDWHSDDESEVEISPIVEVKNVKPSVEKIKSVKTARETFKLGSNFKMINKACYVCGSFEHLRYDCDQRVVKPVWNNTRRMNHKNFANKFTHPHTKRIFVPQALLTSGEARLKLKELMELCTKPSDIVLDLEKTRTTQSKDIADLKNRVKRLKRKRRSITSRMNLFKIATSRRRSLEEEDASKQGMNLKQSLGWFIVDFELAVLTGLTAVVTIAPTVLILPELVNTACGTNLLLRMVFVLGDSSGLTVSLAILTDLIVLGLLSLVYGLVSLDKSKVPLYLSKDTKPYTRLKSSRSIQFGSTSGIRASANPRKYGLWLRRIEQYLLMTGYSLWEVIKNGKKVLKRIVGISEKIYEPTLAEEKLNKRNEMKARGTLLMALPNKDQLKFHSYQDGKLHMEAIEKFTSSTNEADTTASGVSTAHTQDTTVNSTSVDNLSDAVICAFLASQPNSPQLVKEYLKQIDPNDLEKIDLHSEMAMLTIRAQRFMKRTGMNLDMNG</sequence>
<keyword evidence="2" id="KW-0472">Membrane</keyword>
<evidence type="ECO:0000313" key="4">
    <source>
        <dbReference type="EMBL" id="GEU86363.1"/>
    </source>
</evidence>
<protein>
    <submittedName>
        <fullName evidence="4">Putative retrotransposon Ty1-copia subclass protein</fullName>
    </submittedName>
</protein>
<evidence type="ECO:0000256" key="2">
    <source>
        <dbReference type="SAM" id="Phobius"/>
    </source>
</evidence>
<keyword evidence="2" id="KW-0812">Transmembrane</keyword>
<keyword evidence="1" id="KW-0175">Coiled coil</keyword>
<name>A0A6L2NJK6_TANCI</name>
<feature type="coiled-coil region" evidence="1">
    <location>
        <begin position="939"/>
        <end position="966"/>
    </location>
</feature>
<proteinExistence type="predicted"/>
<reference evidence="4" key="1">
    <citation type="journal article" date="2019" name="Sci. Rep.">
        <title>Draft genome of Tanacetum cinerariifolium, the natural source of mosquito coil.</title>
        <authorList>
            <person name="Yamashiro T."/>
            <person name="Shiraishi A."/>
            <person name="Satake H."/>
            <person name="Nakayama K."/>
        </authorList>
    </citation>
    <scope>NUCLEOTIDE SEQUENCE</scope>
</reference>
<feature type="domain" description="Reverse transcriptase Ty1/copia-type" evidence="3">
    <location>
        <begin position="80"/>
        <end position="193"/>
    </location>
</feature>
<gene>
    <name evidence="4" type="ORF">Tci_058341</name>
</gene>
<keyword evidence="2" id="KW-1133">Transmembrane helix</keyword>
<dbReference type="EMBL" id="BKCJ010009306">
    <property type="protein sequence ID" value="GEU86363.1"/>
    <property type="molecule type" value="Genomic_DNA"/>
</dbReference>
<dbReference type="InterPro" id="IPR013103">
    <property type="entry name" value="RVT_2"/>
</dbReference>